<dbReference type="GO" id="GO:0016787">
    <property type="term" value="F:hydrolase activity"/>
    <property type="evidence" value="ECO:0007669"/>
    <property type="project" value="UniProtKB-KW"/>
</dbReference>
<dbReference type="InterPro" id="IPR050955">
    <property type="entry name" value="Plant_Biomass_Hydrol_Est"/>
</dbReference>
<dbReference type="PANTHER" id="PTHR43037">
    <property type="entry name" value="UNNAMED PRODUCT-RELATED"/>
    <property type="match status" value="1"/>
</dbReference>
<keyword evidence="1" id="KW-0732">Signal</keyword>
<gene>
    <name evidence="3" type="ORF">PN36_03970</name>
</gene>
<protein>
    <recommendedName>
        <fullName evidence="5">Peptidase S9 prolyl oligopeptidase catalytic domain-containing protein</fullName>
    </recommendedName>
</protein>
<dbReference type="PANTHER" id="PTHR43037:SF5">
    <property type="entry name" value="FERULOYL ESTERASE"/>
    <property type="match status" value="1"/>
</dbReference>
<accession>A0A4E0QW59</accession>
<name>A0A4E0QW59_9GAMM</name>
<evidence type="ECO:0000256" key="2">
    <source>
        <dbReference type="ARBA" id="ARBA00022801"/>
    </source>
</evidence>
<dbReference type="SUPFAM" id="SSF53474">
    <property type="entry name" value="alpha/beta-Hydrolases"/>
    <property type="match status" value="1"/>
</dbReference>
<dbReference type="Gene3D" id="3.40.50.1820">
    <property type="entry name" value="alpha/beta hydrolase"/>
    <property type="match status" value="1"/>
</dbReference>
<dbReference type="EMBL" id="JSZA02000011">
    <property type="protein sequence ID" value="TGO03560.1"/>
    <property type="molecule type" value="Genomic_DNA"/>
</dbReference>
<comment type="caution">
    <text evidence="3">The sequence shown here is derived from an EMBL/GenBank/DDBJ whole genome shotgun (WGS) entry which is preliminary data.</text>
</comment>
<evidence type="ECO:0000313" key="4">
    <source>
        <dbReference type="Proteomes" id="UP000030428"/>
    </source>
</evidence>
<evidence type="ECO:0008006" key="5">
    <source>
        <dbReference type="Google" id="ProtNLM"/>
    </source>
</evidence>
<proteinExistence type="predicted"/>
<dbReference type="Proteomes" id="UP000030428">
    <property type="component" value="Unassembled WGS sequence"/>
</dbReference>
<organism evidence="3 4">
    <name type="scientific">Candidatus Thiomargarita nelsonii</name>
    <dbReference type="NCBI Taxonomy" id="1003181"/>
    <lineage>
        <taxon>Bacteria</taxon>
        <taxon>Pseudomonadati</taxon>
        <taxon>Pseudomonadota</taxon>
        <taxon>Gammaproteobacteria</taxon>
        <taxon>Thiotrichales</taxon>
        <taxon>Thiotrichaceae</taxon>
        <taxon>Thiomargarita</taxon>
    </lineage>
</organism>
<dbReference type="AlphaFoldDB" id="A0A4E0QW59"/>
<evidence type="ECO:0000256" key="1">
    <source>
        <dbReference type="ARBA" id="ARBA00022729"/>
    </source>
</evidence>
<keyword evidence="2" id="KW-0378">Hydrolase</keyword>
<evidence type="ECO:0000313" key="3">
    <source>
        <dbReference type="EMBL" id="TGO03560.1"/>
    </source>
</evidence>
<reference evidence="3 4" key="1">
    <citation type="journal article" date="2016" name="Front. Microbiol.">
        <title>Single-Cell (Meta-)Genomics of a Dimorphic Candidatus Thiomargarita nelsonii Reveals Genomic Plasticity.</title>
        <authorList>
            <person name="Flood B.E."/>
            <person name="Fliss P."/>
            <person name="Jones D.S."/>
            <person name="Dick G.J."/>
            <person name="Jain S."/>
            <person name="Kaster A.K."/>
            <person name="Winkel M."/>
            <person name="Mussmann M."/>
            <person name="Bailey J."/>
        </authorList>
    </citation>
    <scope>NUCLEOTIDE SEQUENCE [LARGE SCALE GENOMIC DNA]</scope>
    <source>
        <strain evidence="3">Hydrate Ridge</strain>
    </source>
</reference>
<dbReference type="InterPro" id="IPR029058">
    <property type="entry name" value="AB_hydrolase_fold"/>
</dbReference>
<keyword evidence="4" id="KW-1185">Reference proteome</keyword>
<sequence length="408" mass="46414">MRHSITLLSAILIFFVPSLMAQIPEQGEKPYFDFATKKLHLPAVEVSPLGTYVVSMKLVKSDPILFELLTVKAVKGSSQAIAHYSLENGVLNIPSIEVDNETYAVELVWERAVSEVMRFRLTYIIPTSELLETPPYPTDAQLRQIHQNQEVTFKGITYPISDEVTESYGKSFYFAKYGRFRGGAYGVYIPQEYDGVNPLPMIMASHGAGIMGPRELQNWNGFAEKYGFIVVTPSYLVATNEVFETQQDVFIHLDEEIRMTEYILTTVVNALKVDTSNILGTGFSGGSYSSYLFMMNYPEYFTALCIRSPNYSDEYQIDFDTEKWKKRPIYIFWGENDLEIVKDEEGPELLNYLQSGLELTSEYNNRTAPNSFISKNGLFKWDILPNSGHDHHADLTSEWFITDVVNAP</sequence>